<dbReference type="InterPro" id="IPR036063">
    <property type="entry name" value="Smr_dom_sf"/>
</dbReference>
<evidence type="ECO:0000259" key="2">
    <source>
        <dbReference type="PROSITE" id="PS50828"/>
    </source>
</evidence>
<dbReference type="PROSITE" id="PS50828">
    <property type="entry name" value="SMR"/>
    <property type="match status" value="1"/>
</dbReference>
<feature type="region of interest" description="Disordered" evidence="1">
    <location>
        <begin position="173"/>
        <end position="233"/>
    </location>
</feature>
<gene>
    <name evidence="3" type="ORF">NLU13_6048</name>
</gene>
<evidence type="ECO:0000256" key="1">
    <source>
        <dbReference type="SAM" id="MobiDB-lite"/>
    </source>
</evidence>
<accession>A0AA39GFI0</accession>
<dbReference type="Gene3D" id="3.30.1370.110">
    <property type="match status" value="1"/>
</dbReference>
<keyword evidence="4" id="KW-1185">Reference proteome</keyword>
<proteinExistence type="predicted"/>
<feature type="compositionally biased region" description="Low complexity" evidence="1">
    <location>
        <begin position="185"/>
        <end position="231"/>
    </location>
</feature>
<dbReference type="SUPFAM" id="SSF160443">
    <property type="entry name" value="SMR domain-like"/>
    <property type="match status" value="1"/>
</dbReference>
<reference evidence="3" key="1">
    <citation type="submission" date="2022-10" db="EMBL/GenBank/DDBJ databases">
        <title>Determination and structural analysis of whole genome sequence of Sarocladium strictum F4-1.</title>
        <authorList>
            <person name="Hu L."/>
            <person name="Jiang Y."/>
        </authorList>
    </citation>
    <scope>NUCLEOTIDE SEQUENCE</scope>
    <source>
        <strain evidence="3">F4-1</strain>
    </source>
</reference>
<feature type="region of interest" description="Disordered" evidence="1">
    <location>
        <begin position="1"/>
        <end position="22"/>
    </location>
</feature>
<name>A0AA39GFI0_SARSR</name>
<dbReference type="InterPro" id="IPR002625">
    <property type="entry name" value="Smr_dom"/>
</dbReference>
<dbReference type="EMBL" id="JAPDFR010000005">
    <property type="protein sequence ID" value="KAK0386211.1"/>
    <property type="molecule type" value="Genomic_DNA"/>
</dbReference>
<dbReference type="Pfam" id="PF08590">
    <property type="entry name" value="DUF1771"/>
    <property type="match status" value="1"/>
</dbReference>
<dbReference type="Pfam" id="PF01713">
    <property type="entry name" value="Smr"/>
    <property type="match status" value="1"/>
</dbReference>
<evidence type="ECO:0000313" key="3">
    <source>
        <dbReference type="EMBL" id="KAK0386211.1"/>
    </source>
</evidence>
<dbReference type="PANTHER" id="PTHR47417:SF1">
    <property type="entry name" value="SMR DOMAIN-CONTAINING PROTEIN YPL199C"/>
    <property type="match status" value="1"/>
</dbReference>
<feature type="domain" description="Smr" evidence="2">
    <location>
        <begin position="98"/>
        <end position="174"/>
    </location>
</feature>
<protein>
    <recommendedName>
        <fullName evidence="2">Smr domain-containing protein</fullName>
    </recommendedName>
</protein>
<dbReference type="PANTHER" id="PTHR47417">
    <property type="entry name" value="SMR DOMAIN-CONTAINING PROTEIN YPL199C"/>
    <property type="match status" value="1"/>
</dbReference>
<dbReference type="Proteomes" id="UP001175261">
    <property type="component" value="Unassembled WGS sequence"/>
</dbReference>
<dbReference type="SMART" id="SM01162">
    <property type="entry name" value="DUF1771"/>
    <property type="match status" value="1"/>
</dbReference>
<comment type="caution">
    <text evidence="3">The sequence shown here is derived from an EMBL/GenBank/DDBJ whole genome shotgun (WGS) entry which is preliminary data.</text>
</comment>
<dbReference type="AlphaFoldDB" id="A0AA39GFI0"/>
<evidence type="ECO:0000313" key="4">
    <source>
        <dbReference type="Proteomes" id="UP001175261"/>
    </source>
</evidence>
<feature type="region of interest" description="Disordered" evidence="1">
    <location>
        <begin position="35"/>
        <end position="70"/>
    </location>
</feature>
<sequence>MAIPMHRTGGRAFRRGDDDDVEQEYDRLRDLARAEAQKRNSCFERSQEAYKSGDGAAAKQLSNQGKAHDAKMDDYNRQASEYIFRENNAPGRLDEDEIDLHGQFVEEAERILEQRIRADQARGVTYLYAIVGKGHHSTGGVQKIKPKVEELCQELGLRYHTDEENEGRIYINLQGGEPPQAKPSHGGYQQHQGGYQQGQHQQQGQHGYQGGQQQQHHQQQQHNQQQQQQQGNDELAEAVKQNLPRVLRFMEKHCCVVM</sequence>
<dbReference type="InterPro" id="IPR053020">
    <property type="entry name" value="Smr_domain_protein"/>
</dbReference>
<feature type="compositionally biased region" description="Basic and acidic residues" evidence="1">
    <location>
        <begin position="35"/>
        <end position="48"/>
    </location>
</feature>
<organism evidence="3 4">
    <name type="scientific">Sarocladium strictum</name>
    <name type="common">Black bundle disease fungus</name>
    <name type="synonym">Acremonium strictum</name>
    <dbReference type="NCBI Taxonomy" id="5046"/>
    <lineage>
        <taxon>Eukaryota</taxon>
        <taxon>Fungi</taxon>
        <taxon>Dikarya</taxon>
        <taxon>Ascomycota</taxon>
        <taxon>Pezizomycotina</taxon>
        <taxon>Sordariomycetes</taxon>
        <taxon>Hypocreomycetidae</taxon>
        <taxon>Hypocreales</taxon>
        <taxon>Sarocladiaceae</taxon>
        <taxon>Sarocladium</taxon>
    </lineage>
</organism>
<dbReference type="InterPro" id="IPR013899">
    <property type="entry name" value="DUF1771"/>
</dbReference>
<dbReference type="SMART" id="SM00463">
    <property type="entry name" value="SMR"/>
    <property type="match status" value="1"/>
</dbReference>